<dbReference type="STRING" id="436017.A4S8T4"/>
<dbReference type="PROSITE" id="PS51471">
    <property type="entry name" value="FE2OG_OXY"/>
    <property type="match status" value="1"/>
</dbReference>
<keyword evidence="6" id="KW-0408">Iron</keyword>
<keyword evidence="2" id="KW-0479">Metal-binding</keyword>
<keyword evidence="9" id="KW-1185">Reference proteome</keyword>
<dbReference type="HOGENOM" id="CLU_052570_0_0_1"/>
<dbReference type="KEGG" id="olu:OSTLU_89355"/>
<dbReference type="SMART" id="SM00702">
    <property type="entry name" value="P4Hc"/>
    <property type="match status" value="1"/>
</dbReference>
<dbReference type="OrthoDB" id="76265at2759"/>
<dbReference type="InterPro" id="IPR006620">
    <property type="entry name" value="Pro_4_hyd_alph"/>
</dbReference>
<proteinExistence type="predicted"/>
<dbReference type="GO" id="GO:0031418">
    <property type="term" value="F:L-ascorbic acid binding"/>
    <property type="evidence" value="ECO:0007669"/>
    <property type="project" value="UniProtKB-KW"/>
</dbReference>
<dbReference type="Gramene" id="ABP00107">
    <property type="protein sequence ID" value="ABP00107"/>
    <property type="gene ID" value="OSTLU_89355"/>
</dbReference>
<evidence type="ECO:0000256" key="6">
    <source>
        <dbReference type="ARBA" id="ARBA00023004"/>
    </source>
</evidence>
<keyword evidence="4" id="KW-0223">Dioxygenase</keyword>
<feature type="domain" description="Fe2OG dioxygenase" evidence="7">
    <location>
        <begin position="130"/>
        <end position="229"/>
    </location>
</feature>
<dbReference type="PANTHER" id="PTHR12907:SF26">
    <property type="entry name" value="HIF PROLYL HYDROXYLASE, ISOFORM C"/>
    <property type="match status" value="1"/>
</dbReference>
<evidence type="ECO:0000259" key="7">
    <source>
        <dbReference type="PROSITE" id="PS51471"/>
    </source>
</evidence>
<dbReference type="GO" id="GO:0008198">
    <property type="term" value="F:ferrous iron binding"/>
    <property type="evidence" value="ECO:0007669"/>
    <property type="project" value="TreeGrafter"/>
</dbReference>
<evidence type="ECO:0000256" key="2">
    <source>
        <dbReference type="ARBA" id="ARBA00022723"/>
    </source>
</evidence>
<protein>
    <recommendedName>
        <fullName evidence="7">Fe2OG dioxygenase domain-containing protein</fullName>
    </recommendedName>
</protein>
<dbReference type="Gene3D" id="2.60.120.620">
    <property type="entry name" value="q2cbj1_9rhob like domain"/>
    <property type="match status" value="1"/>
</dbReference>
<keyword evidence="3" id="KW-0847">Vitamin C</keyword>
<sequence>MEARFARRVDDALGARLASRGYACVDDFLERDTADAMRRELERLADARDANETGRGGGRKYLRPNRTKFGDEHLFGKPNIYECDMHDDGTLAETKRDAAYATIWEFFRATERGMADAFRRVIPEIALRDGPDSRTVKLQVNEGRGACFPWHYDNPGAPSNRALTCILYLNPDWKPGDGGELRLQPFCGVAATIQPKHNRLAIFFSDRTLHRVTPSTAAKRYAVTVWLDADFVDPRTGASTNASELNLNAREALSDIAKTAKELARGNAQRALSRAVYADEYEASLVECMGNARGADEMLQAHYEHCRSVKKNHALKTLVDALRDYRREVEASAAEVEL</sequence>
<dbReference type="GO" id="GO:0071456">
    <property type="term" value="P:cellular response to hypoxia"/>
    <property type="evidence" value="ECO:0007669"/>
    <property type="project" value="TreeGrafter"/>
</dbReference>
<dbReference type="InterPro" id="IPR051559">
    <property type="entry name" value="HIF_prolyl_hydroxylases"/>
</dbReference>
<dbReference type="Pfam" id="PF13640">
    <property type="entry name" value="2OG-FeII_Oxy_3"/>
    <property type="match status" value="1"/>
</dbReference>
<gene>
    <name evidence="8" type="ORF">OSTLU_89355</name>
</gene>
<dbReference type="AlphaFoldDB" id="A4S8T4"/>
<reference evidence="8 9" key="1">
    <citation type="journal article" date="2007" name="Proc. Natl. Acad. Sci. U.S.A.">
        <title>The tiny eukaryote Ostreococcus provides genomic insights into the paradox of plankton speciation.</title>
        <authorList>
            <person name="Palenik B."/>
            <person name="Grimwood J."/>
            <person name="Aerts A."/>
            <person name="Rouze P."/>
            <person name="Salamov A."/>
            <person name="Putnam N."/>
            <person name="Dupont C."/>
            <person name="Jorgensen R."/>
            <person name="Derelle E."/>
            <person name="Rombauts S."/>
            <person name="Zhou K."/>
            <person name="Otillar R."/>
            <person name="Merchant S.S."/>
            <person name="Podell S."/>
            <person name="Gaasterland T."/>
            <person name="Napoli C."/>
            <person name="Gendler K."/>
            <person name="Manuell A."/>
            <person name="Tai V."/>
            <person name="Vallon O."/>
            <person name="Piganeau G."/>
            <person name="Jancek S."/>
            <person name="Heijde M."/>
            <person name="Jabbari K."/>
            <person name="Bowler C."/>
            <person name="Lohr M."/>
            <person name="Robbens S."/>
            <person name="Werner G."/>
            <person name="Dubchak I."/>
            <person name="Pazour G.J."/>
            <person name="Ren Q."/>
            <person name="Paulsen I."/>
            <person name="Delwiche C."/>
            <person name="Schmutz J."/>
            <person name="Rokhsar D."/>
            <person name="Van de Peer Y."/>
            <person name="Moreau H."/>
            <person name="Grigoriev I.V."/>
        </authorList>
    </citation>
    <scope>NUCLEOTIDE SEQUENCE [LARGE SCALE GENOMIC DNA]</scope>
    <source>
        <strain evidence="8 9">CCE9901</strain>
    </source>
</reference>
<dbReference type="GO" id="GO:0031543">
    <property type="term" value="F:peptidyl-proline dioxygenase activity"/>
    <property type="evidence" value="ECO:0007669"/>
    <property type="project" value="TreeGrafter"/>
</dbReference>
<evidence type="ECO:0000256" key="3">
    <source>
        <dbReference type="ARBA" id="ARBA00022896"/>
    </source>
</evidence>
<evidence type="ECO:0000313" key="8">
    <source>
        <dbReference type="EMBL" id="ABP00107.1"/>
    </source>
</evidence>
<dbReference type="eggNOG" id="KOG3710">
    <property type="taxonomic scope" value="Eukaryota"/>
</dbReference>
<name>A4S8T4_OSTLU</name>
<evidence type="ECO:0000256" key="5">
    <source>
        <dbReference type="ARBA" id="ARBA00023002"/>
    </source>
</evidence>
<evidence type="ECO:0000256" key="4">
    <source>
        <dbReference type="ARBA" id="ARBA00022964"/>
    </source>
</evidence>
<evidence type="ECO:0000256" key="1">
    <source>
        <dbReference type="ARBA" id="ARBA00001961"/>
    </source>
</evidence>
<dbReference type="SUPFAM" id="SSF51197">
    <property type="entry name" value="Clavaminate synthase-like"/>
    <property type="match status" value="1"/>
</dbReference>
<dbReference type="RefSeq" id="XP_001421813.1">
    <property type="nucleotide sequence ID" value="XM_001421776.1"/>
</dbReference>
<evidence type="ECO:0000313" key="9">
    <source>
        <dbReference type="Proteomes" id="UP000001568"/>
    </source>
</evidence>
<dbReference type="EMBL" id="CP000596">
    <property type="protein sequence ID" value="ABP00107.1"/>
    <property type="molecule type" value="Genomic_DNA"/>
</dbReference>
<organism evidence="8 9">
    <name type="scientific">Ostreococcus lucimarinus (strain CCE9901)</name>
    <dbReference type="NCBI Taxonomy" id="436017"/>
    <lineage>
        <taxon>Eukaryota</taxon>
        <taxon>Viridiplantae</taxon>
        <taxon>Chlorophyta</taxon>
        <taxon>Mamiellophyceae</taxon>
        <taxon>Mamiellales</taxon>
        <taxon>Bathycoccaceae</taxon>
        <taxon>Ostreococcus</taxon>
    </lineage>
</organism>
<dbReference type="InterPro" id="IPR005123">
    <property type="entry name" value="Oxoglu/Fe-dep_dioxygenase_dom"/>
</dbReference>
<accession>A4S8T4</accession>
<keyword evidence="5" id="KW-0560">Oxidoreductase</keyword>
<dbReference type="PANTHER" id="PTHR12907">
    <property type="entry name" value="EGL NINE HOMOLOG-RELATED"/>
    <property type="match status" value="1"/>
</dbReference>
<dbReference type="Proteomes" id="UP000001568">
    <property type="component" value="Chromosome 16"/>
</dbReference>
<dbReference type="GeneID" id="5005975"/>
<dbReference type="OMA" id="CHYDNPG"/>
<dbReference type="InterPro" id="IPR044862">
    <property type="entry name" value="Pro_4_hyd_alph_FE2OG_OXY"/>
</dbReference>
<comment type="cofactor">
    <cofactor evidence="1">
        <name>L-ascorbate</name>
        <dbReference type="ChEBI" id="CHEBI:38290"/>
    </cofactor>
</comment>